<proteinExistence type="predicted"/>
<reference evidence="3 5" key="2">
    <citation type="submission" date="2019-07" db="EMBL/GenBank/DDBJ databases">
        <title>Whole genome shotgun sequence of Acetobacter cibinongensis NBRC 16605.</title>
        <authorList>
            <person name="Hosoyama A."/>
            <person name="Uohara A."/>
            <person name="Ohji S."/>
            <person name="Ichikawa N."/>
        </authorList>
    </citation>
    <scope>NUCLEOTIDE SEQUENCE [LARGE SCALE GENOMIC DNA]</scope>
    <source>
        <strain evidence="3 5">NBRC 16605</strain>
    </source>
</reference>
<evidence type="ECO:0000256" key="1">
    <source>
        <dbReference type="SAM" id="SignalP"/>
    </source>
</evidence>
<dbReference type="EMBL" id="BJVU01000007">
    <property type="protein sequence ID" value="GEL59129.1"/>
    <property type="molecule type" value="Genomic_DNA"/>
</dbReference>
<dbReference type="SUPFAM" id="SSF89872">
    <property type="entry name" value="Inhibitor of vertebrate lysozyme, Ivy"/>
    <property type="match status" value="1"/>
</dbReference>
<gene>
    <name evidence="2" type="ORF">Abci_007_009</name>
    <name evidence="3" type="ORF">ACI01nite_17310</name>
</gene>
<dbReference type="EMBL" id="BAMV01000007">
    <property type="protein sequence ID" value="GAN59606.1"/>
    <property type="molecule type" value="Genomic_DNA"/>
</dbReference>
<dbReference type="Pfam" id="PF08816">
    <property type="entry name" value="Ivy"/>
    <property type="match status" value="1"/>
</dbReference>
<organism evidence="2 4">
    <name type="scientific">Acetobacter cibinongensis</name>
    <dbReference type="NCBI Taxonomy" id="146475"/>
    <lineage>
        <taxon>Bacteria</taxon>
        <taxon>Pseudomonadati</taxon>
        <taxon>Pseudomonadota</taxon>
        <taxon>Alphaproteobacteria</taxon>
        <taxon>Acetobacterales</taxon>
        <taxon>Acetobacteraceae</taxon>
        <taxon>Acetobacter</taxon>
    </lineage>
</organism>
<dbReference type="Gene3D" id="3.40.1420.10">
    <property type="entry name" value="Inhibitor of vertebrate lysozyme"/>
    <property type="match status" value="1"/>
</dbReference>
<dbReference type="RefSeq" id="WP_048837708.1">
    <property type="nucleotide sequence ID" value="NZ_BAMV01000007.1"/>
</dbReference>
<keyword evidence="5" id="KW-1185">Reference proteome</keyword>
<evidence type="ECO:0000313" key="4">
    <source>
        <dbReference type="Proteomes" id="UP000032671"/>
    </source>
</evidence>
<reference evidence="2 4" key="1">
    <citation type="submission" date="2012-11" db="EMBL/GenBank/DDBJ databases">
        <title>Whole genome sequence of Acetobacter cibinongensis 4H-1.</title>
        <authorList>
            <person name="Azuma Y."/>
            <person name="Higashiura N."/>
            <person name="Hirakawa H."/>
            <person name="Matsushita K."/>
        </authorList>
    </citation>
    <scope>NUCLEOTIDE SEQUENCE [LARGE SCALE GENOMIC DNA]</scope>
    <source>
        <strain evidence="2 4">4H-1</strain>
    </source>
</reference>
<accession>A0A6N3SRN8</accession>
<keyword evidence="1" id="KW-0732">Signal</keyword>
<dbReference type="Proteomes" id="UP000321891">
    <property type="component" value="Unassembled WGS sequence"/>
</dbReference>
<sequence length="150" mass="15939">MKHILLLTGLALGLAGAATAHAESGKKQASAMDLSNYAAEVAQNPKNATAYRTMAALPDWVKTGRGTSSPTRPITISGKRYLVGHICEPHNCAQNQMDVLFAEDGKKAWGLVSTHVGKTLYQLPLGDPDEALMTALLASYHAENPDEGKP</sequence>
<evidence type="ECO:0008006" key="6">
    <source>
        <dbReference type="Google" id="ProtNLM"/>
    </source>
</evidence>
<accession>A0A0D6N253</accession>
<dbReference type="STRING" id="1231339.Abci_007_009"/>
<dbReference type="InterPro" id="IPR036501">
    <property type="entry name" value="Inhibitor_vert_lysozyme_sf"/>
</dbReference>
<feature type="chain" id="PRO_5030005697" description="Inhibitor of vertebrate lysozyme" evidence="1">
    <location>
        <begin position="23"/>
        <end position="150"/>
    </location>
</feature>
<feature type="signal peptide" evidence="1">
    <location>
        <begin position="1"/>
        <end position="22"/>
    </location>
</feature>
<protein>
    <recommendedName>
        <fullName evidence="6">Inhibitor of vertebrate lysozyme</fullName>
    </recommendedName>
</protein>
<name>A0A0D6N253_9PROT</name>
<dbReference type="AlphaFoldDB" id="A0A0D6N253"/>
<dbReference type="Proteomes" id="UP000032671">
    <property type="component" value="Unassembled WGS sequence"/>
</dbReference>
<comment type="caution">
    <text evidence="2">The sequence shown here is derived from an EMBL/GenBank/DDBJ whole genome shotgun (WGS) entry which is preliminary data.</text>
</comment>
<evidence type="ECO:0000313" key="5">
    <source>
        <dbReference type="Proteomes" id="UP000321891"/>
    </source>
</evidence>
<evidence type="ECO:0000313" key="2">
    <source>
        <dbReference type="EMBL" id="GAN59606.1"/>
    </source>
</evidence>
<evidence type="ECO:0000313" key="3">
    <source>
        <dbReference type="EMBL" id="GEL59129.1"/>
    </source>
</evidence>